<feature type="region of interest" description="Disordered" evidence="1">
    <location>
        <begin position="1"/>
        <end position="34"/>
    </location>
</feature>
<keyword evidence="3" id="KW-0067">ATP-binding</keyword>
<dbReference type="GO" id="GO:0003678">
    <property type="term" value="F:DNA helicase activity"/>
    <property type="evidence" value="ECO:0007669"/>
    <property type="project" value="UniProtKB-EC"/>
</dbReference>
<keyword evidence="3" id="KW-0378">Hydrolase</keyword>
<gene>
    <name evidence="3" type="primary">recG_1</name>
    <name evidence="3" type="ORF">SAMEA3906486_05531</name>
</gene>
<proteinExistence type="predicted"/>
<sequence>MATRQAAAAKPAVATRPRRKAPAESRPKEGRGAASLVERKLQSLGLHGPEDFLLHLPLRYEDETRVVPIGSLRPGYPAQVEGEVLRSEVMYRPRRQLTAVLADDSGELQLRWLNFYPSQQKQLEKGRRLRARAATCAAACSAARWCIRA</sequence>
<accession>A0A157SXN8</accession>
<reference evidence="3 4" key="1">
    <citation type="submission" date="2016-04" db="EMBL/GenBank/DDBJ databases">
        <authorList>
            <consortium name="Pathogen Informatics"/>
        </authorList>
    </citation>
    <scope>NUCLEOTIDE SEQUENCE [LARGE SCALE GENOMIC DNA]</scope>
    <source>
        <strain evidence="3 4">H050680373</strain>
    </source>
</reference>
<keyword evidence="3" id="KW-0347">Helicase</keyword>
<evidence type="ECO:0000313" key="3">
    <source>
        <dbReference type="EMBL" id="SAI74813.1"/>
    </source>
</evidence>
<organism evidence="3 4">
    <name type="scientific">Bordetella ansorpii</name>
    <dbReference type="NCBI Taxonomy" id="288768"/>
    <lineage>
        <taxon>Bacteria</taxon>
        <taxon>Pseudomonadati</taxon>
        <taxon>Pseudomonadota</taxon>
        <taxon>Betaproteobacteria</taxon>
        <taxon>Burkholderiales</taxon>
        <taxon>Alcaligenaceae</taxon>
        <taxon>Bordetella</taxon>
    </lineage>
</organism>
<dbReference type="EMBL" id="FKIF01000010">
    <property type="protein sequence ID" value="SAI74813.1"/>
    <property type="molecule type" value="Genomic_DNA"/>
</dbReference>
<dbReference type="EC" id="3.6.4.12" evidence="3"/>
<dbReference type="Pfam" id="PF17191">
    <property type="entry name" value="RecG_wedge"/>
    <property type="match status" value="1"/>
</dbReference>
<dbReference type="Gene3D" id="2.40.50.140">
    <property type="entry name" value="Nucleic acid-binding proteins"/>
    <property type="match status" value="1"/>
</dbReference>
<dbReference type="Proteomes" id="UP000076848">
    <property type="component" value="Unassembled WGS sequence"/>
</dbReference>
<feature type="compositionally biased region" description="Basic and acidic residues" evidence="1">
    <location>
        <begin position="21"/>
        <end position="34"/>
    </location>
</feature>
<dbReference type="CDD" id="cd04488">
    <property type="entry name" value="RecG_wedge_OBF"/>
    <property type="match status" value="1"/>
</dbReference>
<evidence type="ECO:0000259" key="2">
    <source>
        <dbReference type="Pfam" id="PF17191"/>
    </source>
</evidence>
<keyword evidence="3" id="KW-0547">Nucleotide-binding</keyword>
<keyword evidence="4" id="KW-1185">Reference proteome</keyword>
<name>A0A157SXN8_9BORD</name>
<feature type="domain" description="RecG wedge" evidence="2">
    <location>
        <begin position="39"/>
        <end position="130"/>
    </location>
</feature>
<evidence type="ECO:0000256" key="1">
    <source>
        <dbReference type="SAM" id="MobiDB-lite"/>
    </source>
</evidence>
<feature type="compositionally biased region" description="Low complexity" evidence="1">
    <location>
        <begin position="1"/>
        <end position="15"/>
    </location>
</feature>
<evidence type="ECO:0000313" key="4">
    <source>
        <dbReference type="Proteomes" id="UP000076848"/>
    </source>
</evidence>
<dbReference type="AlphaFoldDB" id="A0A157SXN8"/>
<dbReference type="SUPFAM" id="SSF50249">
    <property type="entry name" value="Nucleic acid-binding proteins"/>
    <property type="match status" value="1"/>
</dbReference>
<protein>
    <submittedName>
        <fullName evidence="3">ATP-dependent DNA helicase RecG</fullName>
        <ecNumber evidence="3">3.6.1.-</ecNumber>
        <ecNumber evidence="3">3.6.4.12</ecNumber>
    </submittedName>
</protein>
<dbReference type="GO" id="GO:0016787">
    <property type="term" value="F:hydrolase activity"/>
    <property type="evidence" value="ECO:0007669"/>
    <property type="project" value="UniProtKB-KW"/>
</dbReference>
<dbReference type="InterPro" id="IPR012340">
    <property type="entry name" value="NA-bd_OB-fold"/>
</dbReference>
<dbReference type="InterPro" id="IPR033454">
    <property type="entry name" value="RecG_wedge"/>
</dbReference>
<dbReference type="EC" id="3.6.1.-" evidence="3"/>
<dbReference type="STRING" id="288768.SAMEA3906486_05531"/>